<sequence>MEKLFGDLDLAALVAHPVTIALVVLGLIGWAALSGLSLWRGTGRLVRSLELATDAIERSPDRRDFGSDYESVAEQLEGDPVLSSRWSEFSHSLIARYEPFPHYRSTTRAAAWFDIDLLRSSAIGLDLRYHAALPNLLVGAGLLFTFVGLAFALSSASGVVNGEAAERTKALTTLLGTASFKFITSLAGLTLSIAYALFRKHCLKQAERALDRFNRALELRAPLITLAELQQEANNILRQQADRLETFSTDLAVSIGQAFDQTFDARLGEHILPLREAMERLAEGMSTRTEDAMGQMLDGFLQRLQGGAGDRMQDVAASLERLSGRLDGLQSGLGEAAARMAQSADTMAARMGEGAEAALSRITDQMSGLAETLRSVADETRGAGAQAGRELAERLTTAAGGFEEAARAMTGALAQAAEDSRIRMGQQTEESAARLAQQVEAMMGELRGLAEQSRTAGTDAIQAVAERIGHAAAGFEATAAKAPKSSNARRPTPAARWAAAPSRPSSASLKRPKACEMRCAVSSRSSKVRRSAPARCWRRAVRQEPQPSARA</sequence>
<dbReference type="Gene3D" id="1.20.120.20">
    <property type="entry name" value="Apolipoprotein"/>
    <property type="match status" value="1"/>
</dbReference>
<dbReference type="AlphaFoldDB" id="A0A348G318"/>
<keyword evidence="2" id="KW-1133">Transmembrane helix</keyword>
<feature type="compositionally biased region" description="Basic residues" evidence="1">
    <location>
        <begin position="526"/>
        <end position="540"/>
    </location>
</feature>
<feature type="region of interest" description="Disordered" evidence="1">
    <location>
        <begin position="478"/>
        <end position="551"/>
    </location>
</feature>
<feature type="transmembrane region" description="Helical" evidence="2">
    <location>
        <begin position="180"/>
        <end position="198"/>
    </location>
</feature>
<dbReference type="KEGG" id="blag:BLTE_26360"/>
<evidence type="ECO:0000313" key="3">
    <source>
        <dbReference type="EMBL" id="BBF93951.1"/>
    </source>
</evidence>
<evidence type="ECO:0000256" key="1">
    <source>
        <dbReference type="SAM" id="MobiDB-lite"/>
    </source>
</evidence>
<keyword evidence="2" id="KW-0812">Transmembrane</keyword>
<protein>
    <recommendedName>
        <fullName evidence="5">MotA/TolQ/ExbB proton channel domain-containing protein</fullName>
    </recommendedName>
</protein>
<evidence type="ECO:0000313" key="4">
    <source>
        <dbReference type="Proteomes" id="UP000266934"/>
    </source>
</evidence>
<name>A0A348G318_9HYPH</name>
<evidence type="ECO:0008006" key="5">
    <source>
        <dbReference type="Google" id="ProtNLM"/>
    </source>
</evidence>
<feature type="transmembrane region" description="Helical" evidence="2">
    <location>
        <begin position="20"/>
        <end position="39"/>
    </location>
</feature>
<accession>A0A348G318</accession>
<dbReference type="OrthoDB" id="5741017at2"/>
<keyword evidence="4" id="KW-1185">Reference proteome</keyword>
<feature type="compositionally biased region" description="Low complexity" evidence="1">
    <location>
        <begin position="478"/>
        <end position="508"/>
    </location>
</feature>
<dbReference type="RefSeq" id="WP_126401113.1">
    <property type="nucleotide sequence ID" value="NZ_AP018907.1"/>
</dbReference>
<organism evidence="3 4">
    <name type="scientific">Blastochloris tepida</name>
    <dbReference type="NCBI Taxonomy" id="2233851"/>
    <lineage>
        <taxon>Bacteria</taxon>
        <taxon>Pseudomonadati</taxon>
        <taxon>Pseudomonadota</taxon>
        <taxon>Alphaproteobacteria</taxon>
        <taxon>Hyphomicrobiales</taxon>
        <taxon>Blastochloridaceae</taxon>
        <taxon>Blastochloris</taxon>
    </lineage>
</organism>
<dbReference type="SUPFAM" id="SSF58113">
    <property type="entry name" value="Apolipoprotein A-I"/>
    <property type="match status" value="1"/>
</dbReference>
<keyword evidence="2" id="KW-0472">Membrane</keyword>
<dbReference type="EMBL" id="AP018907">
    <property type="protein sequence ID" value="BBF93951.1"/>
    <property type="molecule type" value="Genomic_DNA"/>
</dbReference>
<dbReference type="Proteomes" id="UP000266934">
    <property type="component" value="Chromosome"/>
</dbReference>
<reference evidence="3 4" key="1">
    <citation type="submission" date="2018-08" db="EMBL/GenBank/DDBJ databases">
        <title>Complete genome sequencing of Blastochloris tepida GI.</title>
        <authorList>
            <person name="Tsukatani Y."/>
            <person name="Mori H."/>
        </authorList>
    </citation>
    <scope>NUCLEOTIDE SEQUENCE [LARGE SCALE GENOMIC DNA]</scope>
    <source>
        <strain evidence="3 4">GI</strain>
    </source>
</reference>
<proteinExistence type="predicted"/>
<gene>
    <name evidence="3" type="ORF">BLTE_26360</name>
</gene>
<feature type="transmembrane region" description="Helical" evidence="2">
    <location>
        <begin position="136"/>
        <end position="160"/>
    </location>
</feature>
<evidence type="ECO:0000256" key="2">
    <source>
        <dbReference type="SAM" id="Phobius"/>
    </source>
</evidence>